<proteinExistence type="predicted"/>
<dbReference type="STRING" id="1147123.SAMN05443428_109102"/>
<dbReference type="RefSeq" id="WP_078696522.1">
    <property type="nucleotide sequence ID" value="NZ_FUYH01000009.1"/>
</dbReference>
<evidence type="ECO:0000313" key="3">
    <source>
        <dbReference type="Proteomes" id="UP000190105"/>
    </source>
</evidence>
<keyword evidence="1" id="KW-0472">Membrane</keyword>
<keyword evidence="1" id="KW-1133">Transmembrane helix</keyword>
<accession>A0A1T4XI90</accession>
<dbReference type="Proteomes" id="UP000190105">
    <property type="component" value="Unassembled WGS sequence"/>
</dbReference>
<dbReference type="EMBL" id="FUYH01000009">
    <property type="protein sequence ID" value="SKA89270.1"/>
    <property type="molecule type" value="Genomic_DNA"/>
</dbReference>
<protein>
    <submittedName>
        <fullName evidence="2">Uncharacterized protein</fullName>
    </submittedName>
</protein>
<name>A0A1T4XI90_9CLOT</name>
<sequence>MLSRVDGVSLFFALFGSIIVYVAKYILKFFKIREDDFKLIIIKLIGLVIACIGFFRILKIF</sequence>
<feature type="transmembrane region" description="Helical" evidence="1">
    <location>
        <begin position="7"/>
        <end position="27"/>
    </location>
</feature>
<keyword evidence="3" id="KW-1185">Reference proteome</keyword>
<gene>
    <name evidence="2" type="ORF">SAMN05443428_109102</name>
</gene>
<evidence type="ECO:0000256" key="1">
    <source>
        <dbReference type="SAM" id="Phobius"/>
    </source>
</evidence>
<evidence type="ECO:0000313" key="2">
    <source>
        <dbReference type="EMBL" id="SKA89270.1"/>
    </source>
</evidence>
<reference evidence="3" key="1">
    <citation type="submission" date="2017-02" db="EMBL/GenBank/DDBJ databases">
        <authorList>
            <person name="Varghese N."/>
            <person name="Submissions S."/>
        </authorList>
    </citation>
    <scope>NUCLEOTIDE SEQUENCE [LARGE SCALE GENOMIC DNA]</scope>
    <source>
        <strain evidence="3">USBA 833</strain>
    </source>
</reference>
<organism evidence="2 3">
    <name type="scientific">Caloramator quimbayensis</name>
    <dbReference type="NCBI Taxonomy" id="1147123"/>
    <lineage>
        <taxon>Bacteria</taxon>
        <taxon>Bacillati</taxon>
        <taxon>Bacillota</taxon>
        <taxon>Clostridia</taxon>
        <taxon>Eubacteriales</taxon>
        <taxon>Clostridiaceae</taxon>
        <taxon>Caloramator</taxon>
    </lineage>
</organism>
<feature type="transmembrane region" description="Helical" evidence="1">
    <location>
        <begin position="39"/>
        <end position="58"/>
    </location>
</feature>
<keyword evidence="1" id="KW-0812">Transmembrane</keyword>
<dbReference type="AlphaFoldDB" id="A0A1T4XI90"/>